<dbReference type="RefSeq" id="WP_007184114.1">
    <property type="nucleotide sequence ID" value="NZ_AKGD01000001.1"/>
</dbReference>
<proteinExistence type="predicted"/>
<accession>I7ZH25</accession>
<protein>
    <recommendedName>
        <fullName evidence="3">Pyridoxamine 5'-phosphate oxidase putative domain-containing protein</fullName>
    </recommendedName>
</protein>
<sequence length="157" mass="16813">MILDEDTRRFMRGQVSVIVSAADARLNSSLVRALGCRVEQDDVSVFLAAEQSARVLDDLRSGSGVAVVFSQPSTHRTVQLKSRDLRLGRLQAGDEAIIAAYRRGFVAELQGIGLPAALAETLLWPGEAPIVTLDFRVTEAFLQTPGPNAGQPLQAGA</sequence>
<comment type="caution">
    <text evidence="1">The sequence shown here is derived from an EMBL/GenBank/DDBJ whole genome shotgun (WGS) entry which is preliminary data.</text>
</comment>
<gene>
    <name evidence="1" type="ORF">WQQ_11590</name>
</gene>
<reference evidence="1 2" key="1">
    <citation type="journal article" date="2012" name="J. Bacteriol.">
        <title>Genome Sequence of n-Alkane-Degrading Hydrocarboniphaga effusa Strain AP103T (ATCC BAA-332T).</title>
        <authorList>
            <person name="Chang H.K."/>
            <person name="Zylstra G.J."/>
            <person name="Chae J.C."/>
        </authorList>
    </citation>
    <scope>NUCLEOTIDE SEQUENCE [LARGE SCALE GENOMIC DNA]</scope>
    <source>
        <strain evidence="1 2">AP103</strain>
    </source>
</reference>
<name>I7ZH25_9GAMM</name>
<dbReference type="OrthoDB" id="334393at2"/>
<evidence type="ECO:0000313" key="1">
    <source>
        <dbReference type="EMBL" id="EIT71022.1"/>
    </source>
</evidence>
<organism evidence="1 2">
    <name type="scientific">Hydrocarboniphaga effusa AP103</name>
    <dbReference type="NCBI Taxonomy" id="1172194"/>
    <lineage>
        <taxon>Bacteria</taxon>
        <taxon>Pseudomonadati</taxon>
        <taxon>Pseudomonadota</taxon>
        <taxon>Gammaproteobacteria</taxon>
        <taxon>Nevskiales</taxon>
        <taxon>Nevskiaceae</taxon>
        <taxon>Hydrocarboniphaga</taxon>
    </lineage>
</organism>
<dbReference type="EMBL" id="AKGD01000001">
    <property type="protein sequence ID" value="EIT71022.1"/>
    <property type="molecule type" value="Genomic_DNA"/>
</dbReference>
<dbReference type="AlphaFoldDB" id="I7ZH25"/>
<evidence type="ECO:0008006" key="3">
    <source>
        <dbReference type="Google" id="ProtNLM"/>
    </source>
</evidence>
<dbReference type="STRING" id="1172194.WQQ_11590"/>
<dbReference type="Proteomes" id="UP000003704">
    <property type="component" value="Unassembled WGS sequence"/>
</dbReference>
<evidence type="ECO:0000313" key="2">
    <source>
        <dbReference type="Proteomes" id="UP000003704"/>
    </source>
</evidence>
<keyword evidence="2" id="KW-1185">Reference proteome</keyword>